<dbReference type="EMBL" id="OUUW01000007">
    <property type="protein sequence ID" value="SPP83437.1"/>
    <property type="molecule type" value="Genomic_DNA"/>
</dbReference>
<gene>
    <name evidence="1" type="ORF">DGUA_6G018288</name>
</gene>
<feature type="non-terminal residue" evidence="1">
    <location>
        <position position="1"/>
    </location>
</feature>
<keyword evidence="2" id="KW-1185">Reference proteome</keyword>
<dbReference type="AlphaFoldDB" id="A0A3B0JMF6"/>
<organism evidence="1 2">
    <name type="scientific">Drosophila guanche</name>
    <name type="common">Fruit fly</name>
    <dbReference type="NCBI Taxonomy" id="7266"/>
    <lineage>
        <taxon>Eukaryota</taxon>
        <taxon>Metazoa</taxon>
        <taxon>Ecdysozoa</taxon>
        <taxon>Arthropoda</taxon>
        <taxon>Hexapoda</taxon>
        <taxon>Insecta</taxon>
        <taxon>Pterygota</taxon>
        <taxon>Neoptera</taxon>
        <taxon>Endopterygota</taxon>
        <taxon>Diptera</taxon>
        <taxon>Brachycera</taxon>
        <taxon>Muscomorpha</taxon>
        <taxon>Ephydroidea</taxon>
        <taxon>Drosophilidae</taxon>
        <taxon>Drosophila</taxon>
        <taxon>Sophophora</taxon>
    </lineage>
</organism>
<name>A0A3B0JMF6_DROGU</name>
<accession>A0A3B0JMF6</accession>
<reference evidence="2" key="1">
    <citation type="submission" date="2018-01" db="EMBL/GenBank/DDBJ databases">
        <authorList>
            <person name="Alioto T."/>
            <person name="Alioto T."/>
        </authorList>
    </citation>
    <scope>NUCLEOTIDE SEQUENCE [LARGE SCALE GENOMIC DNA]</scope>
</reference>
<protein>
    <submittedName>
        <fullName evidence="1">Uncharacterized protein</fullName>
    </submittedName>
</protein>
<evidence type="ECO:0000313" key="2">
    <source>
        <dbReference type="Proteomes" id="UP000268350"/>
    </source>
</evidence>
<evidence type="ECO:0000313" key="1">
    <source>
        <dbReference type="EMBL" id="SPP83437.1"/>
    </source>
</evidence>
<dbReference type="Proteomes" id="UP000268350">
    <property type="component" value="Unassembled WGS sequence"/>
</dbReference>
<feature type="non-terminal residue" evidence="1">
    <location>
        <position position="153"/>
    </location>
</feature>
<proteinExistence type="predicted"/>
<sequence>AAAAGSLSLLFRIRFYLVGRVPLPLAASRGTIHVRCLLSFSFIKTERGLISCLSCVRTSKRDGWEYQKKKQSSKKHKSYSKAHRNFQTSRKLQRKIISKKSEDKATNKNQINNKNHCAVNENKQVPLRSRWVFNIHFFKCTSFGGTIFSCRVS</sequence>